<gene>
    <name evidence="2" type="ORF">F5984_22880</name>
</gene>
<reference evidence="2 3" key="1">
    <citation type="submission" date="2019-10" db="EMBL/GenBank/DDBJ databases">
        <title>Rudanella paleaurantiibacter sp. nov., isolated from sludge.</title>
        <authorList>
            <person name="Xu S.Q."/>
        </authorList>
    </citation>
    <scope>NUCLEOTIDE SEQUENCE [LARGE SCALE GENOMIC DNA]</scope>
    <source>
        <strain evidence="2 3">HX-22-17</strain>
    </source>
</reference>
<evidence type="ECO:0000313" key="2">
    <source>
        <dbReference type="EMBL" id="KAB7727084.1"/>
    </source>
</evidence>
<dbReference type="InterPro" id="IPR011644">
    <property type="entry name" value="Heme_NO-bd"/>
</dbReference>
<dbReference type="Pfam" id="PF07700">
    <property type="entry name" value="HNOB"/>
    <property type="match status" value="1"/>
</dbReference>
<dbReference type="AlphaFoldDB" id="A0A7J5TTK5"/>
<dbReference type="RefSeq" id="WP_152126546.1">
    <property type="nucleotide sequence ID" value="NZ_WELI01000012.1"/>
</dbReference>
<keyword evidence="3" id="KW-1185">Reference proteome</keyword>
<dbReference type="Gene3D" id="3.90.1520.10">
    <property type="entry name" value="H-NOX domain"/>
    <property type="match status" value="1"/>
</dbReference>
<dbReference type="PANTHER" id="PTHR45655:SF13">
    <property type="entry name" value="SOLUBLE GUANYLATE CYCLASE GCY-32-RELATED"/>
    <property type="match status" value="1"/>
</dbReference>
<dbReference type="PANTHER" id="PTHR45655">
    <property type="entry name" value="GUANYLATE CYCLASE SOLUBLE SUBUNIT BETA-2"/>
    <property type="match status" value="1"/>
</dbReference>
<comment type="caution">
    <text evidence="2">The sequence shown here is derived from an EMBL/GenBank/DDBJ whole genome shotgun (WGS) entry which is preliminary data.</text>
</comment>
<dbReference type="GO" id="GO:0020037">
    <property type="term" value="F:heme binding"/>
    <property type="evidence" value="ECO:0007669"/>
    <property type="project" value="InterPro"/>
</dbReference>
<accession>A0A7J5TTK5</accession>
<protein>
    <recommendedName>
        <fullName evidence="1">Heme NO-binding domain-containing protein</fullName>
    </recommendedName>
</protein>
<evidence type="ECO:0000313" key="3">
    <source>
        <dbReference type="Proteomes" id="UP000488299"/>
    </source>
</evidence>
<dbReference type="Proteomes" id="UP000488299">
    <property type="component" value="Unassembled WGS sequence"/>
</dbReference>
<dbReference type="InterPro" id="IPR038158">
    <property type="entry name" value="H-NOX_domain_sf"/>
</dbReference>
<name>A0A7J5TTK5_9BACT</name>
<proteinExistence type="predicted"/>
<dbReference type="InterPro" id="IPR024096">
    <property type="entry name" value="NO_sig/Golgi_transp_ligand-bd"/>
</dbReference>
<evidence type="ECO:0000259" key="1">
    <source>
        <dbReference type="Pfam" id="PF07700"/>
    </source>
</evidence>
<dbReference type="EMBL" id="WELI01000012">
    <property type="protein sequence ID" value="KAB7727084.1"/>
    <property type="molecule type" value="Genomic_DNA"/>
</dbReference>
<feature type="domain" description="Heme NO-binding" evidence="1">
    <location>
        <begin position="2"/>
        <end position="161"/>
    </location>
</feature>
<organism evidence="2 3">
    <name type="scientific">Rudanella paleaurantiibacter</name>
    <dbReference type="NCBI Taxonomy" id="2614655"/>
    <lineage>
        <taxon>Bacteria</taxon>
        <taxon>Pseudomonadati</taxon>
        <taxon>Bacteroidota</taxon>
        <taxon>Cytophagia</taxon>
        <taxon>Cytophagales</taxon>
        <taxon>Cytophagaceae</taxon>
        <taxon>Rudanella</taxon>
    </lineage>
</organism>
<dbReference type="SUPFAM" id="SSF111126">
    <property type="entry name" value="Ligand-binding domain in the NO signalling and Golgi transport"/>
    <property type="match status" value="1"/>
</dbReference>
<sequence>MKGLVFTEFLEMVEERFGYGVVDQLLTKSDLPSRGIYTAVGTYNHCEMLTLVEQLSSYTHQTVAELLRAYGQYMFKIFTRSYRQLLDRSDSAFSLFHLIQEYHSVEVRKLYPDAELPHFFVEQPAPDHLTMHYTSERKLADFAHGLIEGCLEHFGEQATVTKTNLTDDGSQVLFDIVKR</sequence>